<evidence type="ECO:0000313" key="7">
    <source>
        <dbReference type="Proteomes" id="UP000494206"/>
    </source>
</evidence>
<protein>
    <recommendedName>
        <fullName evidence="2">Galectin</fullName>
    </recommendedName>
</protein>
<evidence type="ECO:0000256" key="1">
    <source>
        <dbReference type="ARBA" id="ARBA00022734"/>
    </source>
</evidence>
<proteinExistence type="predicted"/>
<accession>A0A8S1EPE8</accession>
<comment type="caution">
    <text evidence="6">The sequence shown here is derived from an EMBL/GenBank/DDBJ whole genome shotgun (WGS) entry which is preliminary data.</text>
</comment>
<feature type="region of interest" description="Disordered" evidence="3">
    <location>
        <begin position="178"/>
        <end position="219"/>
    </location>
</feature>
<reference evidence="6 7" key="1">
    <citation type="submission" date="2020-04" db="EMBL/GenBank/DDBJ databases">
        <authorList>
            <person name="Laetsch R D."/>
            <person name="Stevens L."/>
            <person name="Kumar S."/>
            <person name="Blaxter L. M."/>
        </authorList>
    </citation>
    <scope>NUCLEOTIDE SEQUENCE [LARGE SCALE GENOMIC DNA]</scope>
</reference>
<evidence type="ECO:0000256" key="2">
    <source>
        <dbReference type="RuleBase" id="RU102079"/>
    </source>
</evidence>
<name>A0A8S1EPE8_9PELO</name>
<dbReference type="AlphaFoldDB" id="A0A8S1EPE8"/>
<feature type="chain" id="PRO_5035845950" description="Galectin" evidence="4">
    <location>
        <begin position="21"/>
        <end position="368"/>
    </location>
</feature>
<gene>
    <name evidence="6" type="ORF">CBOVIS_LOCUS5716</name>
</gene>
<evidence type="ECO:0000313" key="6">
    <source>
        <dbReference type="EMBL" id="CAB3403212.1"/>
    </source>
</evidence>
<dbReference type="InterPro" id="IPR001079">
    <property type="entry name" value="Galectin_CRD"/>
</dbReference>
<dbReference type="SUPFAM" id="SSF49899">
    <property type="entry name" value="Concanavalin A-like lectins/glucanases"/>
    <property type="match status" value="1"/>
</dbReference>
<dbReference type="EMBL" id="CADEPM010000003">
    <property type="protein sequence ID" value="CAB3403212.1"/>
    <property type="molecule type" value="Genomic_DNA"/>
</dbReference>
<dbReference type="SMART" id="SM00908">
    <property type="entry name" value="Gal-bind_lectin"/>
    <property type="match status" value="1"/>
</dbReference>
<sequence>MSSRLLQLFLVFALTSSCAAANGVVECDKIDVVEKDRHFPFIKPMADGDELIVRGTIAKSMSRHRAVFDLYGTSGAIIMHFRMDFRGNGQPHRLVLNSYKGGWYSEIYGSHPFHAGQTIEVRARRIGDYFHLTYGNGSFLKMFPNRVPSSYETTSFLTWGDWIVHNIEMICKNPPPGYGNGQSGNGGGNGGSGNNGGNNGGSGNGGSGSNGGSGNQGNNGGLWANLEDLIDLMLIGSGNNGGNNGGCGGNNNGGNGGSGNNGGGNNDGKRSRINFNISYDHFQGSGGNNGGSGNSGNNGGNNGGSGNGNGNNGGNNGGGHNGGTHGGHPIIFGPPQIIVVPIHTKGKGNDDDDDDTSYIPHSGIDNDC</sequence>
<dbReference type="GO" id="GO:0030246">
    <property type="term" value="F:carbohydrate binding"/>
    <property type="evidence" value="ECO:0007669"/>
    <property type="project" value="UniProtKB-UniRule"/>
</dbReference>
<dbReference type="Gene3D" id="2.60.120.200">
    <property type="match status" value="1"/>
</dbReference>
<organism evidence="6 7">
    <name type="scientific">Caenorhabditis bovis</name>
    <dbReference type="NCBI Taxonomy" id="2654633"/>
    <lineage>
        <taxon>Eukaryota</taxon>
        <taxon>Metazoa</taxon>
        <taxon>Ecdysozoa</taxon>
        <taxon>Nematoda</taxon>
        <taxon>Chromadorea</taxon>
        <taxon>Rhabditida</taxon>
        <taxon>Rhabditina</taxon>
        <taxon>Rhabditomorpha</taxon>
        <taxon>Rhabditoidea</taxon>
        <taxon>Rhabditidae</taxon>
        <taxon>Peloderinae</taxon>
        <taxon>Caenorhabditis</taxon>
    </lineage>
</organism>
<evidence type="ECO:0000259" key="5">
    <source>
        <dbReference type="PROSITE" id="PS51304"/>
    </source>
</evidence>
<evidence type="ECO:0000256" key="4">
    <source>
        <dbReference type="SAM" id="SignalP"/>
    </source>
</evidence>
<dbReference type="Pfam" id="PF00337">
    <property type="entry name" value="Gal-bind_lectin"/>
    <property type="match status" value="1"/>
</dbReference>
<dbReference type="OrthoDB" id="8918229at2759"/>
<dbReference type="SMART" id="SM00276">
    <property type="entry name" value="GLECT"/>
    <property type="match status" value="1"/>
</dbReference>
<evidence type="ECO:0000256" key="3">
    <source>
        <dbReference type="SAM" id="MobiDB-lite"/>
    </source>
</evidence>
<dbReference type="PROSITE" id="PS51257">
    <property type="entry name" value="PROKAR_LIPOPROTEIN"/>
    <property type="match status" value="1"/>
</dbReference>
<dbReference type="PRINTS" id="PR01228">
    <property type="entry name" value="EGGSHELL"/>
</dbReference>
<dbReference type="Proteomes" id="UP000494206">
    <property type="component" value="Unassembled WGS sequence"/>
</dbReference>
<feature type="compositionally biased region" description="Gly residues" evidence="3">
    <location>
        <begin position="284"/>
        <end position="326"/>
    </location>
</feature>
<dbReference type="InterPro" id="IPR013320">
    <property type="entry name" value="ConA-like_dom_sf"/>
</dbReference>
<dbReference type="PROSITE" id="PS51304">
    <property type="entry name" value="GALECTIN"/>
    <property type="match status" value="1"/>
</dbReference>
<keyword evidence="1 2" id="KW-0430">Lectin</keyword>
<feature type="signal peptide" evidence="4">
    <location>
        <begin position="1"/>
        <end position="20"/>
    </location>
</feature>
<feature type="region of interest" description="Disordered" evidence="3">
    <location>
        <begin position="279"/>
        <end position="368"/>
    </location>
</feature>
<keyword evidence="4" id="KW-0732">Signal</keyword>
<keyword evidence="7" id="KW-1185">Reference proteome</keyword>
<feature type="domain" description="Galectin" evidence="5">
    <location>
        <begin position="37"/>
        <end position="170"/>
    </location>
</feature>